<name>C6HPE8_AJECH</name>
<dbReference type="Proteomes" id="UP000002624">
    <property type="component" value="Unassembled WGS sequence"/>
</dbReference>
<dbReference type="HOGENOM" id="CLU_1454005_0_0_1"/>
<dbReference type="VEuPathDB" id="FungiDB:HCDG_08079"/>
<evidence type="ECO:0000313" key="3">
    <source>
        <dbReference type="Proteomes" id="UP000002624"/>
    </source>
</evidence>
<feature type="transmembrane region" description="Helical" evidence="1">
    <location>
        <begin position="53"/>
        <end position="71"/>
    </location>
</feature>
<dbReference type="EMBL" id="GG692433">
    <property type="protein sequence ID" value="EER37820.1"/>
    <property type="molecule type" value="Genomic_DNA"/>
</dbReference>
<sequence>MKAIAAVAIAKHFSPGEIAAAGIFVGACILLFSVTGLLKWFARVVPTPVVKGIQVGAGLSLVISAGASLKTQLGWTGPSWGDNYIWMLVAFVGLALTGIYRRVPYALVVFVVGLVFGFVLLGASSSHGRLPSFGIWKPGVFTPVGNEWRAAGLVRCQCATALADWQRNIDLAPGAGRVSFSSAPSS</sequence>
<dbReference type="Pfam" id="PF16983">
    <property type="entry name" value="MFS_MOT1"/>
    <property type="match status" value="1"/>
</dbReference>
<proteinExistence type="predicted"/>
<keyword evidence="1" id="KW-1133">Transmembrane helix</keyword>
<protein>
    <submittedName>
        <fullName evidence="2">Sulfate transporter</fullName>
    </submittedName>
</protein>
<reference evidence="3" key="1">
    <citation type="submission" date="2009-05" db="EMBL/GenBank/DDBJ databases">
        <title>The genome sequence of Ajellomyces capsulatus strain H143.</title>
        <authorList>
            <person name="Champion M."/>
            <person name="Cuomo C.A."/>
            <person name="Ma L.-J."/>
            <person name="Henn M.R."/>
            <person name="Sil A."/>
            <person name="Goldman B."/>
            <person name="Young S.K."/>
            <person name="Kodira C.D."/>
            <person name="Zeng Q."/>
            <person name="Koehrsen M."/>
            <person name="Alvarado L."/>
            <person name="Berlin A.M."/>
            <person name="Borenstein D."/>
            <person name="Chen Z."/>
            <person name="Engels R."/>
            <person name="Freedman E."/>
            <person name="Gellesch M."/>
            <person name="Goldberg J."/>
            <person name="Griggs A."/>
            <person name="Gujja S."/>
            <person name="Heiman D.I."/>
            <person name="Hepburn T.A."/>
            <person name="Howarth C."/>
            <person name="Jen D."/>
            <person name="Larson L."/>
            <person name="Lewis B."/>
            <person name="Mehta T."/>
            <person name="Park D."/>
            <person name="Pearson M."/>
            <person name="Roberts A."/>
            <person name="Saif S."/>
            <person name="Shea T.D."/>
            <person name="Shenoy N."/>
            <person name="Sisk P."/>
            <person name="Stolte C."/>
            <person name="Sykes S."/>
            <person name="Walk T."/>
            <person name="White J."/>
            <person name="Yandava C."/>
            <person name="Klein B."/>
            <person name="McEwen J.G."/>
            <person name="Puccia R."/>
            <person name="Goldman G.H."/>
            <person name="Felipe M.S."/>
            <person name="Nino-Vega G."/>
            <person name="San-Blas G."/>
            <person name="Taylor J.W."/>
            <person name="Mendoza L."/>
            <person name="Galagan J.E."/>
            <person name="Nusbaum C."/>
            <person name="Birren B.W."/>
        </authorList>
    </citation>
    <scope>NUCLEOTIDE SEQUENCE [LARGE SCALE GENOMIC DNA]</scope>
    <source>
        <strain evidence="3">H143</strain>
    </source>
</reference>
<dbReference type="STRING" id="544712.C6HPE8"/>
<keyword evidence="1" id="KW-0472">Membrane</keyword>
<dbReference type="OrthoDB" id="5402974at2759"/>
<organism evidence="2 3">
    <name type="scientific">Ajellomyces capsulatus (strain H143)</name>
    <name type="common">Darling's disease fungus</name>
    <name type="synonym">Histoplasma capsulatum</name>
    <dbReference type="NCBI Taxonomy" id="544712"/>
    <lineage>
        <taxon>Eukaryota</taxon>
        <taxon>Fungi</taxon>
        <taxon>Dikarya</taxon>
        <taxon>Ascomycota</taxon>
        <taxon>Pezizomycotina</taxon>
        <taxon>Eurotiomycetes</taxon>
        <taxon>Eurotiomycetidae</taxon>
        <taxon>Onygenales</taxon>
        <taxon>Ajellomycetaceae</taxon>
        <taxon>Histoplasma</taxon>
    </lineage>
</organism>
<keyword evidence="1" id="KW-0812">Transmembrane</keyword>
<feature type="transmembrane region" description="Helical" evidence="1">
    <location>
        <begin position="18"/>
        <end position="41"/>
    </location>
</feature>
<dbReference type="PANTHER" id="PTHR31970:SF9">
    <property type="entry name" value="MOLYBDATE TRANSPORTER 2"/>
    <property type="match status" value="1"/>
</dbReference>
<evidence type="ECO:0000256" key="1">
    <source>
        <dbReference type="SAM" id="Phobius"/>
    </source>
</evidence>
<dbReference type="AlphaFoldDB" id="C6HPE8"/>
<feature type="transmembrane region" description="Helical" evidence="1">
    <location>
        <begin position="105"/>
        <end position="123"/>
    </location>
</feature>
<dbReference type="InterPro" id="IPR031563">
    <property type="entry name" value="MOT1/MOT2"/>
</dbReference>
<evidence type="ECO:0000313" key="2">
    <source>
        <dbReference type="EMBL" id="EER37820.1"/>
    </source>
</evidence>
<dbReference type="PANTHER" id="PTHR31970">
    <property type="match status" value="1"/>
</dbReference>
<dbReference type="PROSITE" id="PS51257">
    <property type="entry name" value="PROKAR_LIPOPROTEIN"/>
    <property type="match status" value="1"/>
</dbReference>
<gene>
    <name evidence="2" type="ORF">HCDG_08079</name>
</gene>
<dbReference type="GO" id="GO:0015098">
    <property type="term" value="F:molybdate ion transmembrane transporter activity"/>
    <property type="evidence" value="ECO:0007669"/>
    <property type="project" value="InterPro"/>
</dbReference>
<accession>C6HPE8</accession>
<feature type="transmembrane region" description="Helical" evidence="1">
    <location>
        <begin position="83"/>
        <end position="100"/>
    </location>
</feature>
<dbReference type="eggNOG" id="ENOG502QRGR">
    <property type="taxonomic scope" value="Eukaryota"/>
</dbReference>